<evidence type="ECO:0000313" key="1">
    <source>
        <dbReference type="EMBL" id="QYW04776.1"/>
    </source>
</evidence>
<gene>
    <name evidence="1" type="ORF">pEaSNUABM7_00108</name>
</gene>
<keyword evidence="2" id="KW-1185">Reference proteome</keyword>
<name>A0AAE7WS79_9CAUD</name>
<evidence type="ECO:0000313" key="2">
    <source>
        <dbReference type="Proteomes" id="UP000827609"/>
    </source>
</evidence>
<accession>A0AAE7WS79</accession>
<dbReference type="Proteomes" id="UP000827609">
    <property type="component" value="Segment"/>
</dbReference>
<sequence length="272" mass="30661">MIITQFSAGPNVGSTAVRSIVDTGSDPYVTVQYLPINRVLSDTEYKDALRSVQLVIPLVKPRLILSLDDDYMKYMPPEIYDLYKDKFVIAYKGLSTVTEPTCDLIQQITERTYNRGAPIYIMRDDNTAHIESSRILGECLRGKGHDVQHFSATTLSELKSSLFDINSRSKGFLISLVNTVSDVEFNRTVGLDAINRYIIRINKNHIDVAFVRASDNLSIVLIPSLENLSTDNKWAQVNTEPHMYVSIERLDKLGGSLVYKNMFQDISGVLDE</sequence>
<proteinExistence type="predicted"/>
<dbReference type="EMBL" id="MZ475896">
    <property type="protein sequence ID" value="QYW04776.1"/>
    <property type="molecule type" value="Genomic_DNA"/>
</dbReference>
<organism evidence="1 2">
    <name type="scientific">Erwinia phage pEa_SNUABM_7</name>
    <dbReference type="NCBI Taxonomy" id="2866695"/>
    <lineage>
        <taxon>Viruses</taxon>
        <taxon>Duplodnaviria</taxon>
        <taxon>Heunggongvirae</taxon>
        <taxon>Uroviricota</taxon>
        <taxon>Caudoviricetes</taxon>
        <taxon>Snuvirus</taxon>
        <taxon>Snuvirus SNUABM7</taxon>
    </lineage>
</organism>
<protein>
    <submittedName>
        <fullName evidence="1">Uncharacterized protein</fullName>
    </submittedName>
</protein>
<reference evidence="1" key="1">
    <citation type="submission" date="2021-06" db="EMBL/GenBank/DDBJ databases">
        <title>Complete genome sequence of Erwinia phage pEa_SNUABM_7.</title>
        <authorList>
            <person name="Kim S.G."/>
            <person name="Park S.C."/>
        </authorList>
    </citation>
    <scope>NUCLEOTIDE SEQUENCE</scope>
</reference>